<dbReference type="SUPFAM" id="SSF54593">
    <property type="entry name" value="Glyoxalase/Bleomycin resistance protein/Dihydroxybiphenyl dioxygenase"/>
    <property type="match status" value="1"/>
</dbReference>
<accession>A0ABT0MAR5</accession>
<keyword evidence="3" id="KW-1185">Reference proteome</keyword>
<dbReference type="Pfam" id="PF01909">
    <property type="entry name" value="NTP_transf_2"/>
    <property type="match status" value="1"/>
</dbReference>
<evidence type="ECO:0000259" key="1">
    <source>
        <dbReference type="PROSITE" id="PS51819"/>
    </source>
</evidence>
<dbReference type="InterPro" id="IPR002934">
    <property type="entry name" value="Polymerase_NTP_transf_dom"/>
</dbReference>
<dbReference type="InterPro" id="IPR029068">
    <property type="entry name" value="Glyas_Bleomycin-R_OHBP_Dase"/>
</dbReference>
<dbReference type="InterPro" id="IPR037523">
    <property type="entry name" value="VOC_core"/>
</dbReference>
<dbReference type="SUPFAM" id="SSF81301">
    <property type="entry name" value="Nucleotidyltransferase"/>
    <property type="match status" value="1"/>
</dbReference>
<gene>
    <name evidence="2" type="ORF">M3N64_08385</name>
</gene>
<dbReference type="RefSeq" id="WP_249100996.1">
    <property type="nucleotide sequence ID" value="NZ_JAMAST010000008.1"/>
</dbReference>
<dbReference type="PROSITE" id="PS51819">
    <property type="entry name" value="VOC"/>
    <property type="match status" value="1"/>
</dbReference>
<proteinExistence type="predicted"/>
<evidence type="ECO:0000313" key="2">
    <source>
        <dbReference type="EMBL" id="MCL1631965.1"/>
    </source>
</evidence>
<dbReference type="Proteomes" id="UP001203004">
    <property type="component" value="Unassembled WGS sequence"/>
</dbReference>
<dbReference type="Gene3D" id="3.30.460.10">
    <property type="entry name" value="Beta Polymerase, domain 2"/>
    <property type="match status" value="1"/>
</dbReference>
<protein>
    <submittedName>
        <fullName evidence="2">VOC family protein</fullName>
    </submittedName>
</protein>
<organism evidence="2 3">
    <name type="scientific">Sporolactobacillus mangiferae</name>
    <dbReference type="NCBI Taxonomy" id="2940498"/>
    <lineage>
        <taxon>Bacteria</taxon>
        <taxon>Bacillati</taxon>
        <taxon>Bacillota</taxon>
        <taxon>Bacilli</taxon>
        <taxon>Bacillales</taxon>
        <taxon>Sporolactobacillaceae</taxon>
        <taxon>Sporolactobacillus</taxon>
    </lineage>
</organism>
<dbReference type="Gene3D" id="3.10.180.10">
    <property type="entry name" value="2,3-Dihydroxybiphenyl 1,2-Dioxygenase, domain 1"/>
    <property type="match status" value="1"/>
</dbReference>
<dbReference type="Pfam" id="PF00903">
    <property type="entry name" value="Glyoxalase"/>
    <property type="match status" value="1"/>
</dbReference>
<dbReference type="InterPro" id="IPR043519">
    <property type="entry name" value="NT_sf"/>
</dbReference>
<reference evidence="2 3" key="1">
    <citation type="submission" date="2022-05" db="EMBL/GenBank/DDBJ databases">
        <title>Sporolactobacillus sp nov CPB3-1, isolated from tree bark (Mangifera indica L.).</title>
        <authorList>
            <person name="Phuengjayaem S."/>
            <person name="Tanasupawat S."/>
        </authorList>
    </citation>
    <scope>NUCLEOTIDE SEQUENCE [LARGE SCALE GENOMIC DNA]</scope>
    <source>
        <strain evidence="2 3">CPB3-1</strain>
    </source>
</reference>
<name>A0ABT0MAR5_9BACL</name>
<feature type="domain" description="VOC" evidence="1">
    <location>
        <begin position="154"/>
        <end position="289"/>
    </location>
</feature>
<sequence length="297" mass="34698">MIALAMDYVASFFPNERFVSIGGSIARGTADQYSDVDLTIYNHLKVTDDQNVEYRDIIIQIHFSSLPRIRSVCKDPWANRFLSEIRVLRDKDNLLRNIHQEACTFLNSSSAQKKMIYTVQEIVQHRILAAKRFYQIGRFYSATNAAMGSWSEAAFLYLYLAVSDLERAEAFYDQLLPLLGFDLKDKEKDAVLESEYKIVEYHHKAFSLGFVSPRSVYKEEKVSRRKPGALHHLAFQVGLRAEVDRLFAEIKKMRINIVHFPRFYPEYCKDYYAFFFKDSEGIEYEIVSFNRSAYFVL</sequence>
<dbReference type="EMBL" id="JAMAST010000008">
    <property type="protein sequence ID" value="MCL1631965.1"/>
    <property type="molecule type" value="Genomic_DNA"/>
</dbReference>
<dbReference type="InterPro" id="IPR004360">
    <property type="entry name" value="Glyas_Fos-R_dOase_dom"/>
</dbReference>
<comment type="caution">
    <text evidence="2">The sequence shown here is derived from an EMBL/GenBank/DDBJ whole genome shotgun (WGS) entry which is preliminary data.</text>
</comment>
<evidence type="ECO:0000313" key="3">
    <source>
        <dbReference type="Proteomes" id="UP001203004"/>
    </source>
</evidence>